<keyword evidence="3" id="KW-1185">Reference proteome</keyword>
<proteinExistence type="predicted"/>
<feature type="transmembrane region" description="Helical" evidence="1">
    <location>
        <begin position="111"/>
        <end position="133"/>
    </location>
</feature>
<keyword evidence="1" id="KW-1133">Transmembrane helix</keyword>
<name>A0ABY7EYT6_MYAAR</name>
<dbReference type="EMBL" id="CP111019">
    <property type="protein sequence ID" value="WAR13673.1"/>
    <property type="molecule type" value="Genomic_DNA"/>
</dbReference>
<evidence type="ECO:0000313" key="3">
    <source>
        <dbReference type="Proteomes" id="UP001164746"/>
    </source>
</evidence>
<feature type="transmembrane region" description="Helical" evidence="1">
    <location>
        <begin position="145"/>
        <end position="165"/>
    </location>
</feature>
<feature type="transmembrane region" description="Helical" evidence="1">
    <location>
        <begin position="205"/>
        <end position="226"/>
    </location>
</feature>
<organism evidence="2 3">
    <name type="scientific">Mya arenaria</name>
    <name type="common">Soft-shell clam</name>
    <dbReference type="NCBI Taxonomy" id="6604"/>
    <lineage>
        <taxon>Eukaryota</taxon>
        <taxon>Metazoa</taxon>
        <taxon>Spiralia</taxon>
        <taxon>Lophotrochozoa</taxon>
        <taxon>Mollusca</taxon>
        <taxon>Bivalvia</taxon>
        <taxon>Autobranchia</taxon>
        <taxon>Heteroconchia</taxon>
        <taxon>Euheterodonta</taxon>
        <taxon>Imparidentia</taxon>
        <taxon>Neoheterodontei</taxon>
        <taxon>Myida</taxon>
        <taxon>Myoidea</taxon>
        <taxon>Myidae</taxon>
        <taxon>Mya</taxon>
    </lineage>
</organism>
<evidence type="ECO:0000313" key="2">
    <source>
        <dbReference type="EMBL" id="WAR13673.1"/>
    </source>
</evidence>
<keyword evidence="1" id="KW-0812">Transmembrane</keyword>
<keyword evidence="1" id="KW-0472">Membrane</keyword>
<feature type="transmembrane region" description="Helical" evidence="1">
    <location>
        <begin position="71"/>
        <end position="91"/>
    </location>
</feature>
<reference evidence="2" key="1">
    <citation type="submission" date="2022-11" db="EMBL/GenBank/DDBJ databases">
        <title>Centuries of genome instability and evolution in soft-shell clam transmissible cancer (bioRxiv).</title>
        <authorList>
            <person name="Hart S.F.M."/>
            <person name="Yonemitsu M.A."/>
            <person name="Giersch R.M."/>
            <person name="Beal B.F."/>
            <person name="Arriagada G."/>
            <person name="Davis B.W."/>
            <person name="Ostrander E.A."/>
            <person name="Goff S.P."/>
            <person name="Metzger M.J."/>
        </authorList>
    </citation>
    <scope>NUCLEOTIDE SEQUENCE</scope>
    <source>
        <strain evidence="2">MELC-2E11</strain>
        <tissue evidence="2">Siphon/mantle</tissue>
    </source>
</reference>
<evidence type="ECO:0000256" key="1">
    <source>
        <dbReference type="SAM" id="Phobius"/>
    </source>
</evidence>
<sequence length="347" mass="38817">MNGYKHSRATVYMGQSTTLHASQQTDDLSHMMFIFQLLQSGLIFTALVAGAICVGHLVLIRRKYCRNTTTLFAVVLSGFLHLIASVCMLKIAENYMIRRVKQGPPSVGSCLDYSMTAAFANGVVLVFIVHNVFVQNFKWSMSTCLAYAGTLGCIITGSFSVIKIVSQNSPLPVAQHSLVTLGTYGSQHFDVFLSVCQKNVYEERWAILVEYLVIYVPVIVTVLVALCRNRTKQTEVTITELKILSNKECNVSVFNCNCVKLNSAMVAVLLYITIVLLIVRPGYILYAHATSGYFRDILPSLLQTVIFTFICSEYIGKVLIRPQYWNNEVKSNGYRDCKHKSNPLMQV</sequence>
<protein>
    <recommendedName>
        <fullName evidence="4">G-protein coupled receptors family 1 profile domain-containing protein</fullName>
    </recommendedName>
</protein>
<feature type="transmembrane region" description="Helical" evidence="1">
    <location>
        <begin position="33"/>
        <end position="59"/>
    </location>
</feature>
<dbReference type="Proteomes" id="UP001164746">
    <property type="component" value="Chromosome 8"/>
</dbReference>
<gene>
    <name evidence="2" type="ORF">MAR_027853</name>
</gene>
<feature type="transmembrane region" description="Helical" evidence="1">
    <location>
        <begin position="301"/>
        <end position="320"/>
    </location>
</feature>
<evidence type="ECO:0008006" key="4">
    <source>
        <dbReference type="Google" id="ProtNLM"/>
    </source>
</evidence>
<feature type="transmembrane region" description="Helical" evidence="1">
    <location>
        <begin position="268"/>
        <end position="289"/>
    </location>
</feature>
<accession>A0ABY7EYT6</accession>